<dbReference type="InterPro" id="IPR016007">
    <property type="entry name" value="Alpha_rhamnosid"/>
</dbReference>
<reference evidence="7 8" key="1">
    <citation type="journal article" date="2021" name="ISME Commun">
        <title>Automated analysis of genomic sequences facilitates high-throughput and comprehensive description of bacteria.</title>
        <authorList>
            <person name="Hitch T.C.A."/>
        </authorList>
    </citation>
    <scope>NUCLEOTIDE SEQUENCE [LARGE SCALE GENOMIC DNA]</scope>
    <source>
        <strain evidence="7 8">Sanger_03</strain>
    </source>
</reference>
<dbReference type="Pfam" id="PF17389">
    <property type="entry name" value="Bac_rhamnosid6H"/>
    <property type="match status" value="1"/>
</dbReference>
<evidence type="ECO:0000256" key="4">
    <source>
        <dbReference type="ARBA" id="ARBA00022801"/>
    </source>
</evidence>
<protein>
    <recommendedName>
        <fullName evidence="2">alpha-L-rhamnosidase</fullName>
        <ecNumber evidence="2">3.2.1.40</ecNumber>
    </recommendedName>
</protein>
<comment type="catalytic activity">
    <reaction evidence="1">
        <text>Hydrolysis of terminal non-reducing alpha-L-rhamnose residues in alpha-L-rhamnosides.</text>
        <dbReference type="EC" id="3.2.1.40"/>
    </reaction>
</comment>
<dbReference type="InterPro" id="IPR001119">
    <property type="entry name" value="SLH_dom"/>
</dbReference>
<feature type="domain" description="SLH" evidence="6">
    <location>
        <begin position="1566"/>
        <end position="1625"/>
    </location>
</feature>
<dbReference type="PANTHER" id="PTHR33307">
    <property type="entry name" value="ALPHA-RHAMNOSIDASE (EUROFUNG)"/>
    <property type="match status" value="1"/>
</dbReference>
<dbReference type="Gene3D" id="2.60.40.3630">
    <property type="match status" value="1"/>
</dbReference>
<dbReference type="Pfam" id="PF00395">
    <property type="entry name" value="SLH"/>
    <property type="match status" value="3"/>
</dbReference>
<dbReference type="Pfam" id="PF17390">
    <property type="entry name" value="Bac_rhamnosid_C"/>
    <property type="match status" value="1"/>
</dbReference>
<feature type="domain" description="SLH" evidence="6">
    <location>
        <begin position="1626"/>
        <end position="1690"/>
    </location>
</feature>
<evidence type="ECO:0000256" key="5">
    <source>
        <dbReference type="SAM" id="SignalP"/>
    </source>
</evidence>
<evidence type="ECO:0000259" key="6">
    <source>
        <dbReference type="PROSITE" id="PS51272"/>
    </source>
</evidence>
<keyword evidence="5" id="KW-0732">Signal</keyword>
<dbReference type="PANTHER" id="PTHR33307:SF6">
    <property type="entry name" value="ALPHA-RHAMNOSIDASE (EUROFUNG)-RELATED"/>
    <property type="match status" value="1"/>
</dbReference>
<evidence type="ECO:0000256" key="3">
    <source>
        <dbReference type="ARBA" id="ARBA00022737"/>
    </source>
</evidence>
<evidence type="ECO:0000256" key="1">
    <source>
        <dbReference type="ARBA" id="ARBA00001445"/>
    </source>
</evidence>
<dbReference type="InterPro" id="IPR012341">
    <property type="entry name" value="6hp_glycosidase-like_sf"/>
</dbReference>
<dbReference type="SUPFAM" id="SSF49785">
    <property type="entry name" value="Galactose-binding domain-like"/>
    <property type="match status" value="1"/>
</dbReference>
<comment type="caution">
    <text evidence="7">The sequence shown here is derived from an EMBL/GenBank/DDBJ whole genome shotgun (WGS) entry which is preliminary data.</text>
</comment>
<dbReference type="Pfam" id="PF25788">
    <property type="entry name" value="Ig_Rha78A_N"/>
    <property type="match status" value="1"/>
</dbReference>
<dbReference type="InterPro" id="IPR008928">
    <property type="entry name" value="6-hairpin_glycosidase_sf"/>
</dbReference>
<keyword evidence="3" id="KW-0677">Repeat</keyword>
<accession>A0ABT2RNX6</accession>
<dbReference type="EMBL" id="JAOQJU010000013">
    <property type="protein sequence ID" value="MCU6687080.1"/>
    <property type="molecule type" value="Genomic_DNA"/>
</dbReference>
<dbReference type="GO" id="GO:0016787">
    <property type="term" value="F:hydrolase activity"/>
    <property type="evidence" value="ECO:0007669"/>
    <property type="project" value="UniProtKB-KW"/>
</dbReference>
<dbReference type="Gene3D" id="1.20.1270.90">
    <property type="entry name" value="AF1782-like"/>
    <property type="match status" value="1"/>
</dbReference>
<dbReference type="InterPro" id="IPR035396">
    <property type="entry name" value="Bac_rhamnosid6H"/>
</dbReference>
<proteinExistence type="predicted"/>
<name>A0ABT2RNX6_9FIRM</name>
<dbReference type="PROSITE" id="PS51272">
    <property type="entry name" value="SLH"/>
    <property type="match status" value="3"/>
</dbReference>
<dbReference type="Gene3D" id="2.60.420.10">
    <property type="entry name" value="Maltose phosphorylase, domain 3"/>
    <property type="match status" value="1"/>
</dbReference>
<dbReference type="SUPFAM" id="SSF48208">
    <property type="entry name" value="Six-hairpin glycosidases"/>
    <property type="match status" value="1"/>
</dbReference>
<dbReference type="Pfam" id="PF08531">
    <property type="entry name" value="Bac_rhamnosid_N"/>
    <property type="match status" value="1"/>
</dbReference>
<dbReference type="Gene3D" id="1.50.10.10">
    <property type="match status" value="1"/>
</dbReference>
<dbReference type="InterPro" id="IPR008979">
    <property type="entry name" value="Galactose-bd-like_sf"/>
</dbReference>
<feature type="signal peptide" evidence="5">
    <location>
        <begin position="1"/>
        <end position="28"/>
    </location>
</feature>
<dbReference type="Gene3D" id="2.60.40.10">
    <property type="entry name" value="Immunoglobulins"/>
    <property type="match status" value="1"/>
</dbReference>
<dbReference type="EC" id="3.2.1.40" evidence="2"/>
<keyword evidence="4 7" id="KW-0378">Hydrolase</keyword>
<sequence>MKQQWKRAAAFFLSICLLFSVMPVTASAAVSDDVRISISDMTTEYMANPIGIETDSVHFGWKLESNGIGTKQTAYQIQVTESGTSKAVWDSGKVENDKSVGISYGGEALAEGTAYDWTVKVWTETGSEVQSGTASFETGVTNQQAWKNAAFIRMNKSSAAPVFRTEQKLDGKVESARLYITAIGAYQAYVNGSRAGVQEDGETVYHHMNPGYGNRNISMGYQAYDVTSMLEEQDTAVVSVIGGTGWNDGNGGTNIGATSAQPAVKAMLRIRYADDTVKDIVTNTTDWKGTLDSGITANGVYYGEDYDARIAEELGDFTKAGYDDSAWVNSLTEGNDTQTPVIHQEFAAQENVKYAQLVVEEIGPGTKGDNENRLQMMELELKDSQGNNVVSGLAPKVSNTFTWGTQWTESNLTDGDYGIDSDRGYSSEQVASGQTSFTLETPITIEFAFDSAVSVESLDIYPRIKGEPISGNECVNYPKKYSLKVSENGTDWTTVDTYQVDSLRNTVSYPETDSEGVYSEADFGEVTAQDVRVAVYAVGPAVMEDNENRLQIMELELLDSAEKNVAAGVTPTISRNFESAPQWSAANLTDGDYGLKNNAGFTTEILDYGNEVLDMEDNPITIDFHFNQAVTFSGMKLYARTDKESIYYGVCPNYAKIYSIQTSSDGGKTWKDIDGASKLDAGTLKNTVLSGKTAMSTTTYSGEIRAQAATPGKIIDKFSKEPVSCVLYTGQAANSSLAGGEVNVDKYYAYEEPEDALYAGKYEAVSEGENILGDGITLKKGQTMIVNLGQNMTAIPEVEFAAERGTRLTMRFAEMLNDGSASGNGATQADGPKGSIYQKSLRNARSAVKYTFAGDGKEHYQTTMSFFGYQYIEFTATDDVTIYSVKSKALSSITEQTGNIETNNANVNKLFSNTLYGQMSNYFTTSTDCPQRDERQAWSGDTQAFAQTAVYNFNSVAFLNEIQDILSENTLIKGYTPSVFDDMNGYFSTWAAGWSDVEIIDPWVLYSQTGDTSVLEENWDAMVHYMDYMKAHERGANQAPIDLGADRNYGDWLSFQGTSVEVISDYYYGYMAQLMAKIAGVLGNTEKQAAYEQQFEDIKETFLKTHVTFNDGNLVIKSGTGDMQRYQFMWWAGKGGTWEDNSQTALLWMLKLGFYDSDEMRDAAKELLIENIKNENPAAGSIRANYGKNTLAVGFLGSNVITPVLSDIGSSDVSYDLLLQDEQPSWLFEVKAGATTIWERWNSYTPGVGFGDSEMNSFNHYAYGSVVEWMYRYMAGIAADEENPGFKNIILQPTPDTGEKYNDEERIHSVDASYESYYGKIESQWKSTDGELTSYHTVIPANTTAVLYLPVKENALDGFEALTGMSYEGMEEHNGLETAKFVLESGGYDFSVKDGKLTAVYAEGYVGQEDGDDPVVVESITVTAPTKTEYTAGEELNLDGMKVTAKYSDDTTKDIAVTDCKVSGYDKNKTGEQTVTVTYEGKIATFKVTVKEAAKPNDTDKKKLEAAIKNAVPDTKKDHYSEASWAAYEEALKKAEEVFADTAATQKEIDDAAAALDEAAKALQWKKLPYEDVVENDWFYDEVAYNYYEGTMTGMDDTHFAPYTTLVRAQFATILYRLNGEPKVEYEAKFPDVPDGQFYSKAVTWAAETEVVTGYTDSGYFGTNDPITREQMVTMMYRYANYKKYKSEKPTDISAFTDADKVTEFAEDAMKWAVGNGIIAGKENEDGSYRLDPQGGTSRAECAIIIQRFMEKFEK</sequence>
<evidence type="ECO:0000313" key="7">
    <source>
        <dbReference type="EMBL" id="MCU6687080.1"/>
    </source>
</evidence>
<dbReference type="Pfam" id="PF07554">
    <property type="entry name" value="FIVAR"/>
    <property type="match status" value="1"/>
</dbReference>
<dbReference type="InterPro" id="IPR035398">
    <property type="entry name" value="Bac_rhamnosid_C"/>
</dbReference>
<dbReference type="Gene3D" id="2.60.120.260">
    <property type="entry name" value="Galactose-binding domain-like"/>
    <property type="match status" value="4"/>
</dbReference>
<dbReference type="Pfam" id="PF05592">
    <property type="entry name" value="Bac_rhamnosid"/>
    <property type="match status" value="1"/>
</dbReference>
<gene>
    <name evidence="7" type="ORF">OCV99_11095</name>
</gene>
<dbReference type="RefSeq" id="WP_158370594.1">
    <property type="nucleotide sequence ID" value="NZ_JAOQJU010000013.1"/>
</dbReference>
<dbReference type="InterPro" id="IPR013783">
    <property type="entry name" value="Ig-like_fold"/>
</dbReference>
<dbReference type="InterPro" id="IPR013737">
    <property type="entry name" value="Bac_rhamnosid_N"/>
</dbReference>
<keyword evidence="8" id="KW-1185">Reference proteome</keyword>
<dbReference type="InterPro" id="IPR008902">
    <property type="entry name" value="Rhamnosid_concanavalin"/>
</dbReference>
<organism evidence="7 8">
    <name type="scientific">Dorea acetigenes</name>
    <dbReference type="NCBI Taxonomy" id="2981787"/>
    <lineage>
        <taxon>Bacteria</taxon>
        <taxon>Bacillati</taxon>
        <taxon>Bacillota</taxon>
        <taxon>Clostridia</taxon>
        <taxon>Lachnospirales</taxon>
        <taxon>Lachnospiraceae</taxon>
        <taxon>Dorea</taxon>
    </lineage>
</organism>
<feature type="domain" description="SLH" evidence="6">
    <location>
        <begin position="1693"/>
        <end position="1755"/>
    </location>
</feature>
<evidence type="ECO:0000313" key="8">
    <source>
        <dbReference type="Proteomes" id="UP001652431"/>
    </source>
</evidence>
<feature type="chain" id="PRO_5046781576" description="alpha-L-rhamnosidase" evidence="5">
    <location>
        <begin position="29"/>
        <end position="1755"/>
    </location>
</feature>
<dbReference type="Proteomes" id="UP001652431">
    <property type="component" value="Unassembled WGS sequence"/>
</dbReference>
<evidence type="ECO:0000256" key="2">
    <source>
        <dbReference type="ARBA" id="ARBA00012652"/>
    </source>
</evidence>
<dbReference type="InterPro" id="IPR022038">
    <property type="entry name" value="Ig-like_bact"/>
</dbReference>
<dbReference type="Pfam" id="PF07523">
    <property type="entry name" value="Big_3"/>
    <property type="match status" value="1"/>
</dbReference>